<dbReference type="Pfam" id="PF14543">
    <property type="entry name" value="TAXi_N"/>
    <property type="match status" value="1"/>
</dbReference>
<evidence type="ECO:0000256" key="4">
    <source>
        <dbReference type="ARBA" id="ARBA00022670"/>
    </source>
</evidence>
<dbReference type="GO" id="GO:0006508">
    <property type="term" value="P:proteolysis"/>
    <property type="evidence" value="ECO:0007669"/>
    <property type="project" value="UniProtKB-KW"/>
</dbReference>
<evidence type="ECO:0000256" key="10">
    <source>
        <dbReference type="ARBA" id="ARBA00023288"/>
    </source>
</evidence>
<comment type="subcellular location">
    <subcellularLocation>
        <location evidence="1">Cell membrane</location>
        <topology evidence="1">Lipid-anchor</topology>
    </subcellularLocation>
</comment>
<evidence type="ECO:0000313" key="17">
    <source>
        <dbReference type="RefSeq" id="XP_039138120.1"/>
    </source>
</evidence>
<protein>
    <submittedName>
        <fullName evidence="17">Aspartyl protease family protein 1 isoform X1</fullName>
    </submittedName>
</protein>
<dbReference type="PANTHER" id="PTHR13683">
    <property type="entry name" value="ASPARTYL PROTEASES"/>
    <property type="match status" value="1"/>
</dbReference>
<keyword evidence="7 12" id="KW-0378">Hydrolase</keyword>
<dbReference type="GO" id="GO:0004190">
    <property type="term" value="F:aspartic-type endopeptidase activity"/>
    <property type="evidence" value="ECO:0007669"/>
    <property type="project" value="UniProtKB-KW"/>
</dbReference>
<dbReference type="SUPFAM" id="SSF50630">
    <property type="entry name" value="Acid proteases"/>
    <property type="match status" value="1"/>
</dbReference>
<accession>A0AB40CDY5</accession>
<feature type="active site" evidence="11">
    <location>
        <position position="345"/>
    </location>
</feature>
<evidence type="ECO:0000256" key="2">
    <source>
        <dbReference type="ARBA" id="ARBA00007447"/>
    </source>
</evidence>
<name>A0AB40CDY5_DIOCR</name>
<dbReference type="AlphaFoldDB" id="A0AB40CDY5"/>
<evidence type="ECO:0000313" key="16">
    <source>
        <dbReference type="Proteomes" id="UP001515500"/>
    </source>
</evidence>
<dbReference type="GO" id="GO:0005886">
    <property type="term" value="C:plasma membrane"/>
    <property type="evidence" value="ECO:0007669"/>
    <property type="project" value="UniProtKB-SubCell"/>
</dbReference>
<reference evidence="17" key="1">
    <citation type="submission" date="2025-08" db="UniProtKB">
        <authorList>
            <consortium name="RefSeq"/>
        </authorList>
    </citation>
    <scope>IDENTIFICATION</scope>
</reference>
<keyword evidence="5" id="KW-0732">Signal</keyword>
<evidence type="ECO:0000256" key="14">
    <source>
        <dbReference type="SAM" id="Phobius"/>
    </source>
</evidence>
<dbReference type="FunFam" id="2.40.70.10:FF:000012">
    <property type="entry name" value="Aspartyl protease family protein 1"/>
    <property type="match status" value="1"/>
</dbReference>
<dbReference type="PRINTS" id="PR00792">
    <property type="entry name" value="PEPSIN"/>
</dbReference>
<dbReference type="InterPro" id="IPR001969">
    <property type="entry name" value="Aspartic_peptidase_AS"/>
</dbReference>
<feature type="domain" description="Peptidase A1" evidence="15">
    <location>
        <begin position="122"/>
        <end position="461"/>
    </location>
</feature>
<proteinExistence type="inferred from homology"/>
<dbReference type="RefSeq" id="XP_039138120.1">
    <property type="nucleotide sequence ID" value="XM_039282186.1"/>
</dbReference>
<evidence type="ECO:0000256" key="8">
    <source>
        <dbReference type="ARBA" id="ARBA00023136"/>
    </source>
</evidence>
<evidence type="ECO:0000256" key="5">
    <source>
        <dbReference type="ARBA" id="ARBA00022729"/>
    </source>
</evidence>
<dbReference type="GeneID" id="120275567"/>
<evidence type="ECO:0000256" key="1">
    <source>
        <dbReference type="ARBA" id="ARBA00004193"/>
    </source>
</evidence>
<evidence type="ECO:0000256" key="7">
    <source>
        <dbReference type="ARBA" id="ARBA00022801"/>
    </source>
</evidence>
<keyword evidence="14" id="KW-0812">Transmembrane</keyword>
<evidence type="ECO:0000256" key="13">
    <source>
        <dbReference type="SAM" id="MobiDB-lite"/>
    </source>
</evidence>
<sequence length="538" mass="58031">MNHVEPPAISNAVPFLVSPLKPSPMAFPSLLLLLSAAFLIAGGSTTFRLDIHHRFSATVRRWVESRSGTELGWPEKGTVEYLASLAAQDRALRGRALSNAPPPLTFSEGNATIRINSLGFLHYAMVSVGTPSVTFLVALDTGSDLFWVPCDCLSCALSASLNYRPDFEFSMYSPNMSLTSQRVPCNSNLCELQRECSGAANLCPYKVAYVSADTSSSGTLVEDVLYLMTEDARSEVVEAKIIFGCGQVQTGSFLDVAAPNGLFGLGMEKVSVPSILASAGLTSDSFSICFGRDGVGRISFGDRGSSDQNETPFSVNKVHPTYNISIIGMGVGNTTTKADFSALVDTGTSFTYFADPAYGQLSQTFHAQVQDKRYAPDPRIPFEYCYYMSSNSTVAPDVSLTTSGGDQFPVNDPIIVISIQQNEFVYCFAVVKSNKLNIIGQNFLTGLRIVFDRERLILGWKQFNCYDSDDSSPLPVGPRNSSRSPGAFGQGSYTPEATKEPGSGTQITVLTPPVNCSSSFNALSIIVLLLMLMHLVIL</sequence>
<dbReference type="InterPro" id="IPR021109">
    <property type="entry name" value="Peptidase_aspartic_dom_sf"/>
</dbReference>
<dbReference type="InterPro" id="IPR033121">
    <property type="entry name" value="PEPTIDASE_A1"/>
</dbReference>
<feature type="active site" evidence="11">
    <location>
        <position position="140"/>
    </location>
</feature>
<keyword evidence="14" id="KW-1133">Transmembrane helix</keyword>
<evidence type="ECO:0000256" key="9">
    <source>
        <dbReference type="ARBA" id="ARBA00023180"/>
    </source>
</evidence>
<feature type="transmembrane region" description="Helical" evidence="14">
    <location>
        <begin position="25"/>
        <end position="47"/>
    </location>
</feature>
<feature type="region of interest" description="Disordered" evidence="13">
    <location>
        <begin position="469"/>
        <end position="504"/>
    </location>
</feature>
<dbReference type="InterPro" id="IPR001461">
    <property type="entry name" value="Aspartic_peptidase_A1"/>
</dbReference>
<keyword evidence="8 14" id="KW-0472">Membrane</keyword>
<dbReference type="PANTHER" id="PTHR13683:SF826">
    <property type="entry name" value="ASPARTYL PROTEASE FAMILY PROTEIN 1"/>
    <property type="match status" value="1"/>
</dbReference>
<gene>
    <name evidence="17" type="primary">LOC120275567</name>
</gene>
<dbReference type="Pfam" id="PF14541">
    <property type="entry name" value="TAXi_C"/>
    <property type="match status" value="1"/>
</dbReference>
<evidence type="ECO:0000256" key="3">
    <source>
        <dbReference type="ARBA" id="ARBA00022475"/>
    </source>
</evidence>
<organism evidence="16 17">
    <name type="scientific">Dioscorea cayennensis subsp. rotundata</name>
    <name type="common">White Guinea yam</name>
    <name type="synonym">Dioscorea rotundata</name>
    <dbReference type="NCBI Taxonomy" id="55577"/>
    <lineage>
        <taxon>Eukaryota</taxon>
        <taxon>Viridiplantae</taxon>
        <taxon>Streptophyta</taxon>
        <taxon>Embryophyta</taxon>
        <taxon>Tracheophyta</taxon>
        <taxon>Spermatophyta</taxon>
        <taxon>Magnoliopsida</taxon>
        <taxon>Liliopsida</taxon>
        <taxon>Dioscoreales</taxon>
        <taxon>Dioscoreaceae</taxon>
        <taxon>Dioscorea</taxon>
    </lineage>
</organism>
<keyword evidence="6 12" id="KW-0064">Aspartyl protease</keyword>
<evidence type="ECO:0000256" key="11">
    <source>
        <dbReference type="PIRSR" id="PIRSR601461-1"/>
    </source>
</evidence>
<dbReference type="PROSITE" id="PS00141">
    <property type="entry name" value="ASP_PROTEASE"/>
    <property type="match status" value="2"/>
</dbReference>
<dbReference type="FunFam" id="2.40.70.10:FF:000014">
    <property type="entry name" value="Aspartyl protease family protein 1"/>
    <property type="match status" value="1"/>
</dbReference>
<dbReference type="InterPro" id="IPR032861">
    <property type="entry name" value="TAXi_N"/>
</dbReference>
<keyword evidence="10" id="KW-0449">Lipoprotein</keyword>
<keyword evidence="16" id="KW-1185">Reference proteome</keyword>
<dbReference type="InterPro" id="IPR032799">
    <property type="entry name" value="TAXi_C"/>
</dbReference>
<evidence type="ECO:0000259" key="15">
    <source>
        <dbReference type="PROSITE" id="PS51767"/>
    </source>
</evidence>
<comment type="similarity">
    <text evidence="2 12">Belongs to the peptidase A1 family.</text>
</comment>
<evidence type="ECO:0000256" key="12">
    <source>
        <dbReference type="RuleBase" id="RU000454"/>
    </source>
</evidence>
<dbReference type="PROSITE" id="PS51767">
    <property type="entry name" value="PEPTIDASE_A1"/>
    <property type="match status" value="1"/>
</dbReference>
<keyword evidence="3" id="KW-1003">Cell membrane</keyword>
<keyword evidence="4 12" id="KW-0645">Protease</keyword>
<keyword evidence="9" id="KW-0325">Glycoprotein</keyword>
<dbReference type="Gene3D" id="2.40.70.10">
    <property type="entry name" value="Acid Proteases"/>
    <property type="match status" value="2"/>
</dbReference>
<dbReference type="Proteomes" id="UP001515500">
    <property type="component" value="Chromosome 14"/>
</dbReference>
<evidence type="ECO:0000256" key="6">
    <source>
        <dbReference type="ARBA" id="ARBA00022750"/>
    </source>
</evidence>
<feature type="transmembrane region" description="Helical" evidence="14">
    <location>
        <begin position="120"/>
        <end position="139"/>
    </location>
</feature>